<keyword evidence="6 9" id="KW-0496">Mitochondrion</keyword>
<name>A0A1D8X7A8_9FLOR</name>
<keyword evidence="2" id="KW-0813">Transport</keyword>
<protein>
    <submittedName>
        <fullName evidence="9">ATP synthase B chain</fullName>
    </submittedName>
</protein>
<geneLocation type="mitochondrion" evidence="9"/>
<keyword evidence="3" id="KW-0138">CF(0)</keyword>
<keyword evidence="7" id="KW-0472">Membrane</keyword>
<evidence type="ECO:0000256" key="5">
    <source>
        <dbReference type="ARBA" id="ARBA00023065"/>
    </source>
</evidence>
<reference evidence="9" key="2">
    <citation type="submission" date="2016-06" db="EMBL/GenBank/DDBJ databases">
        <authorList>
            <person name="Kjaerup R.B."/>
            <person name="Dalgaard T.S."/>
            <person name="Juul-Madsen H.R."/>
        </authorList>
    </citation>
    <scope>NUCLEOTIDE SEQUENCE</scope>
</reference>
<feature type="chain" id="PRO_5009111639" evidence="8">
    <location>
        <begin position="22"/>
        <end position="180"/>
    </location>
</feature>
<proteinExistence type="predicted"/>
<evidence type="ECO:0000256" key="6">
    <source>
        <dbReference type="ARBA" id="ARBA00023128"/>
    </source>
</evidence>
<dbReference type="GO" id="GO:0015986">
    <property type="term" value="P:proton motive force-driven ATP synthesis"/>
    <property type="evidence" value="ECO:0007669"/>
    <property type="project" value="InterPro"/>
</dbReference>
<dbReference type="GO" id="GO:0015078">
    <property type="term" value="F:proton transmembrane transporter activity"/>
    <property type="evidence" value="ECO:0007669"/>
    <property type="project" value="InterPro"/>
</dbReference>
<keyword evidence="4" id="KW-0375">Hydrogen ion transport</keyword>
<accession>A0A1D8X7A8</accession>
<keyword evidence="8" id="KW-0732">Signal</keyword>
<evidence type="ECO:0000256" key="2">
    <source>
        <dbReference type="ARBA" id="ARBA00022448"/>
    </source>
</evidence>
<dbReference type="GO" id="GO:0045259">
    <property type="term" value="C:proton-transporting ATP synthase complex"/>
    <property type="evidence" value="ECO:0007669"/>
    <property type="project" value="UniProtKB-KW"/>
</dbReference>
<evidence type="ECO:0000313" key="9">
    <source>
        <dbReference type="EMBL" id="AOX48920.1"/>
    </source>
</evidence>
<dbReference type="GO" id="GO:0031966">
    <property type="term" value="C:mitochondrial membrane"/>
    <property type="evidence" value="ECO:0007669"/>
    <property type="project" value="UniProtKB-SubCell"/>
</dbReference>
<comment type="subcellular location">
    <subcellularLocation>
        <location evidence="1">Mitochondrion membrane</location>
    </subcellularLocation>
</comment>
<dbReference type="EMBL" id="KX427229">
    <property type="protein sequence ID" value="AOX48920.1"/>
    <property type="molecule type" value="Genomic_DNA"/>
</dbReference>
<evidence type="ECO:0000256" key="1">
    <source>
        <dbReference type="ARBA" id="ARBA00004325"/>
    </source>
</evidence>
<evidence type="ECO:0000256" key="4">
    <source>
        <dbReference type="ARBA" id="ARBA00022781"/>
    </source>
</evidence>
<evidence type="ECO:0000256" key="3">
    <source>
        <dbReference type="ARBA" id="ARBA00022547"/>
    </source>
</evidence>
<evidence type="ECO:0000256" key="8">
    <source>
        <dbReference type="SAM" id="SignalP"/>
    </source>
</evidence>
<evidence type="ECO:0000256" key="7">
    <source>
        <dbReference type="ARBA" id="ARBA00023136"/>
    </source>
</evidence>
<gene>
    <name evidence="9" type="primary">ymf39</name>
</gene>
<organism evidence="9">
    <name type="scientific">Pterocladiella luxurians</name>
    <dbReference type="NCBI Taxonomy" id="2909240"/>
    <lineage>
        <taxon>Eukaryota</taxon>
        <taxon>Rhodophyta</taxon>
        <taxon>Florideophyceae</taxon>
        <taxon>Rhodymeniophycidae</taxon>
        <taxon>Gelidiales</taxon>
        <taxon>Pterocladiaceae</taxon>
        <taxon>Pterocladiella</taxon>
    </lineage>
</organism>
<dbReference type="Pfam" id="PF05405">
    <property type="entry name" value="Mt_ATP-synt_B"/>
    <property type="match status" value="1"/>
</dbReference>
<keyword evidence="5" id="KW-0406">Ion transport</keyword>
<dbReference type="InterPro" id="IPR008688">
    <property type="entry name" value="ATP_synth_Bsub_B/MI25"/>
</dbReference>
<sequence length="180" mass="21179">MLNITIITLLLLILISQNVLLLNEETLILICFAVFIWLSYNKLSQGIKDNLHQQSGIIKDSIENSFDQLENHLKMELKDQREFENLIINFKGLKQYFTDLNKIISLKLSDFSSNHYQNVYKKKLIFTKKLESQTSKLVALLITKKLTKIVLLKKFYIQSFQFPNLICTQKISLREYLNFV</sequence>
<feature type="signal peptide" evidence="8">
    <location>
        <begin position="1"/>
        <end position="21"/>
    </location>
</feature>
<reference evidence="9" key="1">
    <citation type="journal article" date="2016" name="Sci. Rep.">
        <title>Mitogenomes from type specimens, a genotyping tool for morphologically simple species: ten genomes of agar-producing red algae.</title>
        <authorList>
            <person name="Boo G.H."/>
            <person name="Hughey J.R."/>
            <person name="Miller K.A."/>
            <person name="Boo S.M."/>
        </authorList>
    </citation>
    <scope>NUCLEOTIDE SEQUENCE</scope>
</reference>
<dbReference type="AlphaFoldDB" id="A0A1D8X7A8"/>